<dbReference type="EMBL" id="FMXM01000023">
    <property type="protein sequence ID" value="SDA96323.1"/>
    <property type="molecule type" value="Genomic_DNA"/>
</dbReference>
<evidence type="ECO:0000313" key="3">
    <source>
        <dbReference type="Proteomes" id="UP000198588"/>
    </source>
</evidence>
<reference evidence="2 3" key="1">
    <citation type="submission" date="2016-10" db="EMBL/GenBank/DDBJ databases">
        <authorList>
            <person name="de Groot N.N."/>
        </authorList>
    </citation>
    <scope>NUCLEOTIDE SEQUENCE [LARGE SCALE GENOMIC DNA]</scope>
    <source>
        <strain evidence="2 3">CGMCC 1.12097</strain>
    </source>
</reference>
<dbReference type="Proteomes" id="UP000198588">
    <property type="component" value="Unassembled WGS sequence"/>
</dbReference>
<keyword evidence="1" id="KW-0812">Transmembrane</keyword>
<organism evidence="2 3">
    <name type="scientific">Mesorhizobium qingshengii</name>
    <dbReference type="NCBI Taxonomy" id="1165689"/>
    <lineage>
        <taxon>Bacteria</taxon>
        <taxon>Pseudomonadati</taxon>
        <taxon>Pseudomonadota</taxon>
        <taxon>Alphaproteobacteria</taxon>
        <taxon>Hyphomicrobiales</taxon>
        <taxon>Phyllobacteriaceae</taxon>
        <taxon>Mesorhizobium</taxon>
    </lineage>
</organism>
<proteinExistence type="predicted"/>
<sequence>MRGVAMTKNLGNARYVPPKDTKDSFFSKVAPALFPLVVVALGYVIGRQFFGL</sequence>
<keyword evidence="1" id="KW-0472">Membrane</keyword>
<evidence type="ECO:0000256" key="1">
    <source>
        <dbReference type="SAM" id="Phobius"/>
    </source>
</evidence>
<gene>
    <name evidence="2" type="ORF">SAMN02927914_05626</name>
</gene>
<protein>
    <submittedName>
        <fullName evidence="2">Uncharacterized protein</fullName>
    </submittedName>
</protein>
<evidence type="ECO:0000313" key="2">
    <source>
        <dbReference type="EMBL" id="SDA96323.1"/>
    </source>
</evidence>
<keyword evidence="1" id="KW-1133">Transmembrane helix</keyword>
<dbReference type="AlphaFoldDB" id="A0A1G5ZPT9"/>
<name>A0A1G5ZPT9_9HYPH</name>
<accession>A0A1G5ZPT9</accession>
<feature type="transmembrane region" description="Helical" evidence="1">
    <location>
        <begin position="25"/>
        <end position="46"/>
    </location>
</feature>